<dbReference type="SUPFAM" id="SSF109604">
    <property type="entry name" value="HD-domain/PDEase-like"/>
    <property type="match status" value="1"/>
</dbReference>
<dbReference type="PROSITE" id="PS51833">
    <property type="entry name" value="HDOD"/>
    <property type="match status" value="1"/>
</dbReference>
<dbReference type="Pfam" id="PF08668">
    <property type="entry name" value="HDOD"/>
    <property type="match status" value="1"/>
</dbReference>
<feature type="modified residue" description="4-aspartylphosphate" evidence="2">
    <location>
        <position position="53"/>
    </location>
</feature>
<accession>A0A9Q6IIS4</accession>
<organism evidence="5 6">
    <name type="scientific">Pseudomonas protegens</name>
    <dbReference type="NCBI Taxonomy" id="380021"/>
    <lineage>
        <taxon>Bacteria</taxon>
        <taxon>Pseudomonadati</taxon>
        <taxon>Pseudomonadota</taxon>
        <taxon>Gammaproteobacteria</taxon>
        <taxon>Pseudomonadales</taxon>
        <taxon>Pseudomonadaceae</taxon>
        <taxon>Pseudomonas</taxon>
    </lineage>
</organism>
<evidence type="ECO:0000256" key="1">
    <source>
        <dbReference type="ARBA" id="ARBA00022553"/>
    </source>
</evidence>
<evidence type="ECO:0000259" key="3">
    <source>
        <dbReference type="PROSITE" id="PS50110"/>
    </source>
</evidence>
<dbReference type="PANTHER" id="PTHR44591:SF3">
    <property type="entry name" value="RESPONSE REGULATORY DOMAIN-CONTAINING PROTEIN"/>
    <property type="match status" value="1"/>
</dbReference>
<keyword evidence="1 2" id="KW-0597">Phosphoprotein</keyword>
<evidence type="ECO:0000313" key="6">
    <source>
        <dbReference type="Proteomes" id="UP000248188"/>
    </source>
</evidence>
<dbReference type="PROSITE" id="PS50110">
    <property type="entry name" value="RESPONSE_REGULATORY"/>
    <property type="match status" value="1"/>
</dbReference>
<dbReference type="SUPFAM" id="SSF52172">
    <property type="entry name" value="CheY-like"/>
    <property type="match status" value="1"/>
</dbReference>
<feature type="domain" description="Response regulatory" evidence="3">
    <location>
        <begin position="2"/>
        <end position="118"/>
    </location>
</feature>
<dbReference type="CDD" id="cd00156">
    <property type="entry name" value="REC"/>
    <property type="match status" value="1"/>
</dbReference>
<dbReference type="RefSeq" id="WP_110651955.1">
    <property type="nucleotide sequence ID" value="NZ_JAINDD010000007.1"/>
</dbReference>
<dbReference type="InterPro" id="IPR050595">
    <property type="entry name" value="Bact_response_regulator"/>
</dbReference>
<gene>
    <name evidence="5" type="ORF">DMX08_08965</name>
</gene>
<dbReference type="EMBL" id="QJRN01000004">
    <property type="protein sequence ID" value="PYC40130.1"/>
    <property type="molecule type" value="Genomic_DNA"/>
</dbReference>
<dbReference type="Pfam" id="PF00072">
    <property type="entry name" value="Response_reg"/>
    <property type="match status" value="1"/>
</dbReference>
<reference evidence="5 6" key="1">
    <citation type="submission" date="2018-06" db="EMBL/GenBank/DDBJ databases">
        <title>Pseudomonas diversity within urban Lake Michigan freshwaters.</title>
        <authorList>
            <person name="Batrich M."/>
            <person name="Hatzopoulos T."/>
            <person name="Putonti C."/>
        </authorList>
    </citation>
    <scope>NUCLEOTIDE SEQUENCE [LARGE SCALE GENOMIC DNA]</scope>
    <source>
        <strain evidence="5 6">MB-090624</strain>
    </source>
</reference>
<evidence type="ECO:0000313" key="5">
    <source>
        <dbReference type="EMBL" id="PYC40130.1"/>
    </source>
</evidence>
<comment type="caution">
    <text evidence="5">The sequence shown here is derived from an EMBL/GenBank/DDBJ whole genome shotgun (WGS) entry which is preliminary data.</text>
</comment>
<dbReference type="PANTHER" id="PTHR44591">
    <property type="entry name" value="STRESS RESPONSE REGULATOR PROTEIN 1"/>
    <property type="match status" value="1"/>
</dbReference>
<dbReference type="Proteomes" id="UP000248188">
    <property type="component" value="Unassembled WGS sequence"/>
</dbReference>
<dbReference type="Gene3D" id="1.10.3210.10">
    <property type="entry name" value="Hypothetical protein af1432"/>
    <property type="match status" value="1"/>
</dbReference>
<dbReference type="SMART" id="SM00448">
    <property type="entry name" value="REC"/>
    <property type="match status" value="1"/>
</dbReference>
<dbReference type="InterPro" id="IPR013976">
    <property type="entry name" value="HDOD"/>
</dbReference>
<feature type="domain" description="HDOD" evidence="4">
    <location>
        <begin position="148"/>
        <end position="337"/>
    </location>
</feature>
<evidence type="ECO:0000256" key="2">
    <source>
        <dbReference type="PROSITE-ProRule" id="PRU00169"/>
    </source>
</evidence>
<dbReference type="InterPro" id="IPR011006">
    <property type="entry name" value="CheY-like_superfamily"/>
</dbReference>
<name>A0A9Q6IIS4_9PSED</name>
<dbReference type="AlphaFoldDB" id="A0A9Q6IIS4"/>
<protein>
    <submittedName>
        <fullName evidence="5">Response regulator</fullName>
    </submittedName>
</protein>
<dbReference type="Gene3D" id="3.40.50.2300">
    <property type="match status" value="1"/>
</dbReference>
<dbReference type="InterPro" id="IPR001789">
    <property type="entry name" value="Sig_transdc_resp-reg_receiver"/>
</dbReference>
<evidence type="ECO:0000259" key="4">
    <source>
        <dbReference type="PROSITE" id="PS51833"/>
    </source>
</evidence>
<sequence>MRVMILDDDPWMTDLLKQVVLSVRSVAQVECFSDVSSALAAWHQNDYHLVMADWNLPDAPGVEMLRIIRKKDQHTPLIIITARADRDSVLVAKPLGISAFFTKPFQIPRLVQCLESLLPPDEKVREPLIIAEDLIHYLNRLSPVELDLPLLTSVKEALKLGRGECLPHLSELVESWQNDPAITAYLIAAANSPAYLGQGQISTTLNSALARLGSLTSLNLASSQALKQKEVQPKGMLTSLLQAHLDAAERLAQRVLLIAEQCGLDPAPLCTAALLHRMGELCVIYQIQKWESMGNTTSEETLSHAIRDFSSPFANHLKTRLGLPKGLRELIGAIYALPAMQVRREQVVMRLAEAVGNGEPEESIQRLKRLAGLM</sequence>
<proteinExistence type="predicted"/>
<dbReference type="GO" id="GO:0000160">
    <property type="term" value="P:phosphorelay signal transduction system"/>
    <property type="evidence" value="ECO:0007669"/>
    <property type="project" value="InterPro"/>
</dbReference>